<dbReference type="GO" id="GO:0008270">
    <property type="term" value="F:zinc ion binding"/>
    <property type="evidence" value="ECO:0007669"/>
    <property type="project" value="UniProtKB-KW"/>
</dbReference>
<keyword evidence="5 6" id="KW-0472">Membrane</keyword>
<evidence type="ECO:0000256" key="5">
    <source>
        <dbReference type="ARBA" id="ARBA00023136"/>
    </source>
</evidence>
<gene>
    <name evidence="7" type="ORF">SAY86_014070</name>
</gene>
<dbReference type="AlphaFoldDB" id="A0AAN7QR20"/>
<accession>A0AAN7QR20</accession>
<dbReference type="PANTHER" id="PTHR46151">
    <property type="entry name" value="NEP1-INTERACTING PROTEIN-LIKE 2"/>
    <property type="match status" value="1"/>
</dbReference>
<dbReference type="GO" id="GO:0016020">
    <property type="term" value="C:membrane"/>
    <property type="evidence" value="ECO:0007669"/>
    <property type="project" value="UniProtKB-SubCell"/>
</dbReference>
<keyword evidence="8" id="KW-1185">Reference proteome</keyword>
<name>A0AAN7QR20_TRANT</name>
<evidence type="ECO:0000256" key="2">
    <source>
        <dbReference type="ARBA" id="ARBA00022723"/>
    </source>
</evidence>
<protein>
    <submittedName>
        <fullName evidence="7">Uncharacterized protein</fullName>
    </submittedName>
</protein>
<evidence type="ECO:0000313" key="8">
    <source>
        <dbReference type="Proteomes" id="UP001346149"/>
    </source>
</evidence>
<keyword evidence="2" id="KW-0479">Metal-binding</keyword>
<keyword evidence="6" id="KW-1133">Transmembrane helix</keyword>
<organism evidence="7 8">
    <name type="scientific">Trapa natans</name>
    <name type="common">Water chestnut</name>
    <dbReference type="NCBI Taxonomy" id="22666"/>
    <lineage>
        <taxon>Eukaryota</taxon>
        <taxon>Viridiplantae</taxon>
        <taxon>Streptophyta</taxon>
        <taxon>Embryophyta</taxon>
        <taxon>Tracheophyta</taxon>
        <taxon>Spermatophyta</taxon>
        <taxon>Magnoliopsida</taxon>
        <taxon>eudicotyledons</taxon>
        <taxon>Gunneridae</taxon>
        <taxon>Pentapetalae</taxon>
        <taxon>rosids</taxon>
        <taxon>malvids</taxon>
        <taxon>Myrtales</taxon>
        <taxon>Lythraceae</taxon>
        <taxon>Trapa</taxon>
    </lineage>
</organism>
<keyword evidence="4" id="KW-0862">Zinc</keyword>
<evidence type="ECO:0000256" key="3">
    <source>
        <dbReference type="ARBA" id="ARBA00022771"/>
    </source>
</evidence>
<feature type="transmembrane region" description="Helical" evidence="6">
    <location>
        <begin position="40"/>
        <end position="67"/>
    </location>
</feature>
<dbReference type="Proteomes" id="UP001346149">
    <property type="component" value="Unassembled WGS sequence"/>
</dbReference>
<reference evidence="7 8" key="1">
    <citation type="journal article" date="2023" name="Hortic Res">
        <title>Pangenome of water caltrop reveals structural variations and asymmetric subgenome divergence after allopolyploidization.</title>
        <authorList>
            <person name="Zhang X."/>
            <person name="Chen Y."/>
            <person name="Wang L."/>
            <person name="Yuan Y."/>
            <person name="Fang M."/>
            <person name="Shi L."/>
            <person name="Lu R."/>
            <person name="Comes H.P."/>
            <person name="Ma Y."/>
            <person name="Chen Y."/>
            <person name="Huang G."/>
            <person name="Zhou Y."/>
            <person name="Zheng Z."/>
            <person name="Qiu Y."/>
        </authorList>
    </citation>
    <scope>NUCLEOTIDE SEQUENCE [LARGE SCALE GENOMIC DNA]</scope>
    <source>
        <strain evidence="7">F231</strain>
    </source>
</reference>
<evidence type="ECO:0000313" key="7">
    <source>
        <dbReference type="EMBL" id="KAK4772295.1"/>
    </source>
</evidence>
<dbReference type="EMBL" id="JAXQNO010000020">
    <property type="protein sequence ID" value="KAK4772295.1"/>
    <property type="molecule type" value="Genomic_DNA"/>
</dbReference>
<keyword evidence="6" id="KW-0812">Transmembrane</keyword>
<keyword evidence="3" id="KW-0863">Zinc-finger</keyword>
<comment type="subcellular location">
    <subcellularLocation>
        <location evidence="1">Membrane</location>
    </subcellularLocation>
</comment>
<sequence length="128" mass="13892">MEFHANPFRFSLPVLSAFGNFFQRVKEICSSAVSVVLGNIFSAILTFFFALVSNLALVLIDVIASLLSGRLVRERIGPAMLSAVQSQMKEKEIEPEPSSQHGSEIGVTVPFLSGSCLWTGVVPLSHPQ</sequence>
<proteinExistence type="predicted"/>
<evidence type="ECO:0000256" key="1">
    <source>
        <dbReference type="ARBA" id="ARBA00004370"/>
    </source>
</evidence>
<evidence type="ECO:0000256" key="6">
    <source>
        <dbReference type="SAM" id="Phobius"/>
    </source>
</evidence>
<comment type="caution">
    <text evidence="7">The sequence shown here is derived from an EMBL/GenBank/DDBJ whole genome shotgun (WGS) entry which is preliminary data.</text>
</comment>
<evidence type="ECO:0000256" key="4">
    <source>
        <dbReference type="ARBA" id="ARBA00022833"/>
    </source>
</evidence>
<dbReference type="PANTHER" id="PTHR46151:SF7">
    <property type="entry name" value="NEP1-INTERACTING PROTEIN 1"/>
    <property type="match status" value="1"/>
</dbReference>